<dbReference type="EMBL" id="CP048222">
    <property type="protein sequence ID" value="QHT71413.1"/>
    <property type="molecule type" value="Genomic_DNA"/>
</dbReference>
<dbReference type="AlphaFoldDB" id="A0A6C0GV26"/>
<name>A0A6C0GV26_9BACT</name>
<gene>
    <name evidence="2" type="ORF">GXP67_34530</name>
</gene>
<dbReference type="RefSeq" id="WP_162447352.1">
    <property type="nucleotide sequence ID" value="NZ_CP048222.1"/>
</dbReference>
<accession>A0A6C0GV26</accession>
<reference evidence="2 3" key="1">
    <citation type="submission" date="2020-01" db="EMBL/GenBank/DDBJ databases">
        <authorList>
            <person name="Kim M.K."/>
        </authorList>
    </citation>
    <scope>NUCLEOTIDE SEQUENCE [LARGE SCALE GENOMIC DNA]</scope>
    <source>
        <strain evidence="2 3">172606-1</strain>
    </source>
</reference>
<protein>
    <submittedName>
        <fullName evidence="2">DUF885 domain-containing protein</fullName>
    </submittedName>
</protein>
<feature type="chain" id="PRO_5025460054" evidence="1">
    <location>
        <begin position="24"/>
        <end position="602"/>
    </location>
</feature>
<dbReference type="Pfam" id="PF05960">
    <property type="entry name" value="DUF885"/>
    <property type="match status" value="1"/>
</dbReference>
<dbReference type="PANTHER" id="PTHR33361:SF16">
    <property type="entry name" value="DUF885 DOMAIN-CONTAINING PROTEIN"/>
    <property type="match status" value="1"/>
</dbReference>
<proteinExistence type="predicted"/>
<dbReference type="InterPro" id="IPR010281">
    <property type="entry name" value="DUF885"/>
</dbReference>
<evidence type="ECO:0000313" key="2">
    <source>
        <dbReference type="EMBL" id="QHT71413.1"/>
    </source>
</evidence>
<keyword evidence="1" id="KW-0732">Signal</keyword>
<sequence length="602" mass="69073">MKSLLIISLFAILLMSCSTSTQTDQKTQTAVAGKNDALAKLFENYYEERLQLFPLEATQQGDNRYNDLLPVDISKEFIEKTRQFYQDNLTNIQAIDRESLSEEDKIAYDTFKREMEVQLEGFAFHPEYIPFQQFWGLPLTFGQLGSGESIQPFKTVKDYEDWLKRMSAFTIWGDSAIVNFRKGIEAGVVLPKSLVEKMIPQMNDLLVKDANQSLFYSPINKFPADFSEADKTRLTVAYKKAILEEIVPTYQKLGNFLQKEYLAKARTSSGINELPQGKEMYAYQVKVWTTTDKTPDEIYETGKQEVARIRSEMEKVKEQVGFKGTLNDFFAHLKKDKQFYPYSKSGEVLADFNAILAKIEPNLKKMFNKTPQTKFEVRQTEKFREASASAEYNPGAPDGSRPGIFYVPIPNANEFNKTSGMESLFLHEAIPGHHYQISLQQENENLYEFQRFSWYGAYGEGWALYCESLGKELGLYTDPYQYMGALGDEMHRAIRLVVDVGLHTKGMSREEAIKYMMDNEPISEQGATAEIERYMAIPGQALSYKIGALKIRELREKYEKQLGNKFNLSEFHDEFLKDGGMPLDVLETKMDAWAAKQANKQI</sequence>
<dbReference type="Proteomes" id="UP000480178">
    <property type="component" value="Chromosome"/>
</dbReference>
<evidence type="ECO:0000313" key="3">
    <source>
        <dbReference type="Proteomes" id="UP000480178"/>
    </source>
</evidence>
<dbReference type="PANTHER" id="PTHR33361">
    <property type="entry name" value="GLR0591 PROTEIN"/>
    <property type="match status" value="1"/>
</dbReference>
<organism evidence="2 3">
    <name type="scientific">Rhodocytophaga rosea</name>
    <dbReference type="NCBI Taxonomy" id="2704465"/>
    <lineage>
        <taxon>Bacteria</taxon>
        <taxon>Pseudomonadati</taxon>
        <taxon>Bacteroidota</taxon>
        <taxon>Cytophagia</taxon>
        <taxon>Cytophagales</taxon>
        <taxon>Rhodocytophagaceae</taxon>
        <taxon>Rhodocytophaga</taxon>
    </lineage>
</organism>
<keyword evidence="3" id="KW-1185">Reference proteome</keyword>
<evidence type="ECO:0000256" key="1">
    <source>
        <dbReference type="SAM" id="SignalP"/>
    </source>
</evidence>
<dbReference type="KEGG" id="rhoz:GXP67_34530"/>
<dbReference type="PROSITE" id="PS51257">
    <property type="entry name" value="PROKAR_LIPOPROTEIN"/>
    <property type="match status" value="1"/>
</dbReference>
<feature type="signal peptide" evidence="1">
    <location>
        <begin position="1"/>
        <end position="23"/>
    </location>
</feature>